<feature type="domain" description="EAL" evidence="1">
    <location>
        <begin position="12"/>
        <end position="262"/>
    </location>
</feature>
<gene>
    <name evidence="2" type="ORF">P9271_18075</name>
</gene>
<dbReference type="Proteomes" id="UP001342826">
    <property type="component" value="Unassembled WGS sequence"/>
</dbReference>
<dbReference type="SUPFAM" id="SSF141868">
    <property type="entry name" value="EAL domain-like"/>
    <property type="match status" value="1"/>
</dbReference>
<dbReference type="PANTHER" id="PTHR33121:SF76">
    <property type="entry name" value="SIGNALING PROTEIN"/>
    <property type="match status" value="1"/>
</dbReference>
<evidence type="ECO:0000313" key="2">
    <source>
        <dbReference type="EMBL" id="MED4403220.1"/>
    </source>
</evidence>
<dbReference type="Gene3D" id="3.20.20.450">
    <property type="entry name" value="EAL domain"/>
    <property type="match status" value="1"/>
</dbReference>
<dbReference type="SMART" id="SM00052">
    <property type="entry name" value="EAL"/>
    <property type="match status" value="1"/>
</dbReference>
<dbReference type="CDD" id="cd01948">
    <property type="entry name" value="EAL"/>
    <property type="match status" value="1"/>
</dbReference>
<proteinExistence type="predicted"/>
<organism evidence="2 3">
    <name type="scientific">Metabacillus fastidiosus</name>
    <dbReference type="NCBI Taxonomy" id="1458"/>
    <lineage>
        <taxon>Bacteria</taxon>
        <taxon>Bacillati</taxon>
        <taxon>Bacillota</taxon>
        <taxon>Bacilli</taxon>
        <taxon>Bacillales</taxon>
        <taxon>Bacillaceae</taxon>
        <taxon>Metabacillus</taxon>
    </lineage>
</organism>
<sequence length="305" mass="34440">MINFNMHLLEEHTSNTAEFLNILNNKSLTIQFQPIVHFQTGCTYGYEALSRGPEDSYFHSPSTLFPFAKSKGLLYPLEKIARELAFEESKKSIKHGKLFINLNSEVIYDTDFNPGHTISLLKEYSLTPRDIVFEITERSAISDFTAFKCVLNHYREQGFQIAIDDAGAGYSSLQAISEIMPDYIKVDRSLVSGIDQNEVKESILEAFVTFSNKMNSKVIAEGIETEEELEKVMKLGIDYGQGFFLARPMNPVKGITESASNCLEALKENYNKTGKTVEVHIEDEIIFLRGVTEVKRVKASELAFS</sequence>
<dbReference type="GeneID" id="301142100"/>
<dbReference type="Pfam" id="PF00563">
    <property type="entry name" value="EAL"/>
    <property type="match status" value="1"/>
</dbReference>
<protein>
    <submittedName>
        <fullName evidence="2">EAL domain-containing protein</fullName>
    </submittedName>
</protein>
<evidence type="ECO:0000313" key="3">
    <source>
        <dbReference type="Proteomes" id="UP001342826"/>
    </source>
</evidence>
<dbReference type="RefSeq" id="WP_066232317.1">
    <property type="nucleotide sequence ID" value="NZ_JARTFQ010000004.1"/>
</dbReference>
<dbReference type="InterPro" id="IPR050706">
    <property type="entry name" value="Cyclic-di-GMP_PDE-like"/>
</dbReference>
<reference evidence="2 3" key="1">
    <citation type="submission" date="2023-03" db="EMBL/GenBank/DDBJ databases">
        <title>Bacillus Genome Sequencing.</title>
        <authorList>
            <person name="Dunlap C."/>
        </authorList>
    </citation>
    <scope>NUCLEOTIDE SEQUENCE [LARGE SCALE GENOMIC DNA]</scope>
    <source>
        <strain evidence="2 3">NRS-1717</strain>
    </source>
</reference>
<accession>A0ABU6P1I1</accession>
<dbReference type="PANTHER" id="PTHR33121">
    <property type="entry name" value="CYCLIC DI-GMP PHOSPHODIESTERASE PDEF"/>
    <property type="match status" value="1"/>
</dbReference>
<dbReference type="EMBL" id="JARTFS010000013">
    <property type="protein sequence ID" value="MED4403220.1"/>
    <property type="molecule type" value="Genomic_DNA"/>
</dbReference>
<comment type="caution">
    <text evidence="2">The sequence shown here is derived from an EMBL/GenBank/DDBJ whole genome shotgun (WGS) entry which is preliminary data.</text>
</comment>
<keyword evidence="3" id="KW-1185">Reference proteome</keyword>
<dbReference type="InterPro" id="IPR001633">
    <property type="entry name" value="EAL_dom"/>
</dbReference>
<name>A0ABU6P1I1_9BACI</name>
<evidence type="ECO:0000259" key="1">
    <source>
        <dbReference type="PROSITE" id="PS50883"/>
    </source>
</evidence>
<dbReference type="PROSITE" id="PS50883">
    <property type="entry name" value="EAL"/>
    <property type="match status" value="1"/>
</dbReference>
<dbReference type="InterPro" id="IPR035919">
    <property type="entry name" value="EAL_sf"/>
</dbReference>